<dbReference type="PANTHER" id="PTHR46228:SF1">
    <property type="entry name" value="KELCH DOMAIN-CONTAINING PROTEIN 1"/>
    <property type="match status" value="1"/>
</dbReference>
<dbReference type="InterPro" id="IPR015915">
    <property type="entry name" value="Kelch-typ_b-propeller"/>
</dbReference>
<feature type="compositionally biased region" description="Basic and acidic residues" evidence="3">
    <location>
        <begin position="11"/>
        <end position="21"/>
    </location>
</feature>
<evidence type="ECO:0000256" key="2">
    <source>
        <dbReference type="ARBA" id="ARBA00022737"/>
    </source>
</evidence>
<keyword evidence="5" id="KW-1185">Reference proteome</keyword>
<sequence length="703" mass="79880">MKKHSHVFKRHSSETVPHERSGHTAVVEGNLLHVWGGCTLVACKDLYLPGDEIWVYDLEGISWKVFHMTGEVPPSMSGTCGCSLNSHMYIFGGFNRIEQTNQIYCVNLTDGKYRWRKITHEIGSAPSPREKLSCWVHKGRDGLQLPGKPTLAPHLVVEDTFMEAVSCFLYLFFQNQETRMNDIHCLEFESWTWSKIMPVSATPAGRSWHTLTAVSDNTLFLFGGLSVDCKPMSDGWLFDVETKKWREVEHPFKTQPRLWHTACQGQDSDVVVFGGSCDYTLCTKSHCNDTLIFQMQPYPLYSVPQPVMDSAFERHFSEVVARERSGHTAVVEDNLLYVWGGYLSIAEEEVFLPSDEIWVYDLERGVWQVFHMTGEIPPPMSGTCGCSLNGHMYIFGGCDDNGQTNQIYCVNLTDGKYTWRKIVHENGSAPSPRDKLSCWVHKGRLIYFGGYGHKLMADIDDRNRSFIVDEPSWVEHVLWGWNNEVHIFDPMHASWSEPQTHGRAPAPRAAHASATIGCKGYICGGRVMETRTSDIHCLDLETWMWSEIIPLSPTPAGRSWHTLTPVSDNSLFLFGGLTVDCKPMSDGWLLDVDTKKWREIKHPFKNKPRLWHTACPGKDSDVIVFGGSCDYILLVDTGHCNDALVFQMQPYPLFRMCEDYIAKNVRSHEVLRNQLQLLPPQTTDSSTEEDVLLQAFKEAKIVH</sequence>
<keyword evidence="1" id="KW-0880">Kelch repeat</keyword>
<evidence type="ECO:0000256" key="3">
    <source>
        <dbReference type="SAM" id="MobiDB-lite"/>
    </source>
</evidence>
<dbReference type="AlphaFoldDB" id="A0A6G0IF79"/>
<comment type="caution">
    <text evidence="4">The sequence shown here is derived from an EMBL/GenBank/DDBJ whole genome shotgun (WGS) entry which is preliminary data.</text>
</comment>
<keyword evidence="2" id="KW-0677">Repeat</keyword>
<organism evidence="4 5">
    <name type="scientific">Larimichthys crocea</name>
    <name type="common">Large yellow croaker</name>
    <name type="synonym">Pseudosciaena crocea</name>
    <dbReference type="NCBI Taxonomy" id="215358"/>
    <lineage>
        <taxon>Eukaryota</taxon>
        <taxon>Metazoa</taxon>
        <taxon>Chordata</taxon>
        <taxon>Craniata</taxon>
        <taxon>Vertebrata</taxon>
        <taxon>Euteleostomi</taxon>
        <taxon>Actinopterygii</taxon>
        <taxon>Neopterygii</taxon>
        <taxon>Teleostei</taxon>
        <taxon>Neoteleostei</taxon>
        <taxon>Acanthomorphata</taxon>
        <taxon>Eupercaria</taxon>
        <taxon>Sciaenidae</taxon>
        <taxon>Larimichthys</taxon>
    </lineage>
</organism>
<dbReference type="Pfam" id="PF24681">
    <property type="entry name" value="Kelch_KLHDC2_KLHL20_DRC7"/>
    <property type="match status" value="3"/>
</dbReference>
<evidence type="ECO:0000313" key="5">
    <source>
        <dbReference type="Proteomes" id="UP000424527"/>
    </source>
</evidence>
<dbReference type="Gene3D" id="2.120.10.80">
    <property type="entry name" value="Kelch-type beta propeller"/>
    <property type="match status" value="4"/>
</dbReference>
<feature type="compositionally biased region" description="Basic residues" evidence="3">
    <location>
        <begin position="1"/>
        <end position="10"/>
    </location>
</feature>
<dbReference type="EMBL" id="REGW02000011">
    <property type="protein sequence ID" value="KAE8290034.1"/>
    <property type="molecule type" value="Genomic_DNA"/>
</dbReference>
<evidence type="ECO:0000256" key="1">
    <source>
        <dbReference type="ARBA" id="ARBA00022441"/>
    </source>
</evidence>
<gene>
    <name evidence="4" type="ORF">D5F01_LYC11750</name>
</gene>
<dbReference type="SUPFAM" id="SSF117281">
    <property type="entry name" value="Kelch motif"/>
    <property type="match status" value="3"/>
</dbReference>
<protein>
    <submittedName>
        <fullName evidence="4">Kelch domain-containing protein 1</fullName>
    </submittedName>
</protein>
<reference evidence="4 5" key="1">
    <citation type="submission" date="2019-07" db="EMBL/GenBank/DDBJ databases">
        <title>Chromosome genome assembly for large yellow croaker.</title>
        <authorList>
            <person name="Xiao S."/>
        </authorList>
    </citation>
    <scope>NUCLEOTIDE SEQUENCE [LARGE SCALE GENOMIC DNA]</scope>
    <source>
        <strain evidence="4">JMULYC20181020</strain>
        <tissue evidence="4">Muscle</tissue>
    </source>
</reference>
<name>A0A6G0IF79_LARCR</name>
<dbReference type="Proteomes" id="UP000424527">
    <property type="component" value="Unassembled WGS sequence"/>
</dbReference>
<accession>A0A6G0IF79</accession>
<feature type="region of interest" description="Disordered" evidence="3">
    <location>
        <begin position="1"/>
        <end position="21"/>
    </location>
</feature>
<dbReference type="PANTHER" id="PTHR46228">
    <property type="entry name" value="KELCH DOMAIN-CONTAINING PROTEIN"/>
    <property type="match status" value="1"/>
</dbReference>
<proteinExistence type="predicted"/>
<evidence type="ECO:0000313" key="4">
    <source>
        <dbReference type="EMBL" id="KAE8290034.1"/>
    </source>
</evidence>